<organism evidence="1 2">
    <name type="scientific">Fusarium solani subsp. cucurbitae</name>
    <name type="common">Neocosmosporum cucurbitae</name>
    <dbReference type="NCBI Taxonomy" id="2747967"/>
    <lineage>
        <taxon>Eukaryota</taxon>
        <taxon>Fungi</taxon>
        <taxon>Dikarya</taxon>
        <taxon>Ascomycota</taxon>
        <taxon>Pezizomycotina</taxon>
        <taxon>Sordariomycetes</taxon>
        <taxon>Hypocreomycetidae</taxon>
        <taxon>Hypocreales</taxon>
        <taxon>Nectriaceae</taxon>
        <taxon>Fusarium</taxon>
        <taxon>Fusarium solani species complex</taxon>
    </lineage>
</organism>
<keyword evidence="2" id="KW-1185">Reference proteome</keyword>
<gene>
    <name evidence="1" type="ORF">LCI18_007205</name>
</gene>
<dbReference type="EMBL" id="CP090035">
    <property type="protein sequence ID" value="UPK96270.1"/>
    <property type="molecule type" value="Genomic_DNA"/>
</dbReference>
<name>A0ACD3Z4Y6_FUSSC</name>
<dbReference type="Proteomes" id="UP000830768">
    <property type="component" value="Chromosome 6"/>
</dbReference>
<proteinExistence type="predicted"/>
<protein>
    <submittedName>
        <fullName evidence="1">Uncharacterized protein</fullName>
    </submittedName>
</protein>
<evidence type="ECO:0000313" key="2">
    <source>
        <dbReference type="Proteomes" id="UP000830768"/>
    </source>
</evidence>
<sequence>MPRTAMEPDPPDHPPLGLIGNLFNTILESCVNACQRLTSTEQSRRLRSESERFFLWGDGVSVTDGQLDKALATSSELYQTTLSALYELGSIINDDLVRAAAPTGPVNHLAGSRELRLLLREASAILDTSNATGDSEGLSDDENGPHSLEDVLDDMVTYIDCLMDLSLALESTLAYSESGSIEPAVVELGEMVSTHTYSTPPNSIISSYRSLGIRTLSSSTMPDDGNAIYLGIDDGGLPGSQATIALFGGTSRERVVHLGPWEVQESNPRRVIWQGTYQNDVLEHYFPSNEPSDVYPHTLHARHHPYHHSKPVDLERYVIFLEPHRIRYINNEGVCMHDESVNVKYEFTSVESSIQFQGDLRRKDLVDFYDMDVVWTNINRRTDSFGNIKGVATTQRLKLWRDRWTCLYSLSIHQNKVDRQYRDYILGDFQREIRHRDDRAKQIRLEALRKDSDSGRRLTTTNQLQLRRRSSETSESRLPIRSTDSIRYLAIQFSERAAYRRFIETWGSCQSPDGLSNQLQLPIRGVIPTYLTQEQPQRGTVNLGPGPSNLTEATE</sequence>
<reference evidence="1" key="1">
    <citation type="submission" date="2021-11" db="EMBL/GenBank/DDBJ databases">
        <title>Fusarium solani-melongenae Genome sequencing and assembly.</title>
        <authorList>
            <person name="Xie S."/>
            <person name="Huang L."/>
            <person name="Zhang X."/>
        </authorList>
    </citation>
    <scope>NUCLEOTIDE SEQUENCE</scope>
    <source>
        <strain evidence="1">CRI 24-3</strain>
    </source>
</reference>
<accession>A0ACD3Z4Y6</accession>
<evidence type="ECO:0000313" key="1">
    <source>
        <dbReference type="EMBL" id="UPK96270.1"/>
    </source>
</evidence>